<keyword evidence="8" id="KW-0131">Cell cycle</keyword>
<dbReference type="PANTHER" id="PTHR21015:SF22">
    <property type="entry name" value="GLYCOSYLTRANSFERASE"/>
    <property type="match status" value="1"/>
</dbReference>
<keyword evidence="7" id="KW-0472">Membrane</keyword>
<keyword evidence="5" id="KW-0133">Cell shape</keyword>
<dbReference type="GO" id="GO:0050511">
    <property type="term" value="F:undecaprenyldiphospho-muramoylpentapeptide beta-N-acetylglucosaminyltransferase activity"/>
    <property type="evidence" value="ECO:0007669"/>
    <property type="project" value="InterPro"/>
</dbReference>
<feature type="domain" description="Glycosyl transferase family 28 C-terminal" evidence="11">
    <location>
        <begin position="190"/>
        <end position="345"/>
    </location>
</feature>
<dbReference type="SUPFAM" id="SSF53756">
    <property type="entry name" value="UDP-Glycosyltransferase/glycogen phosphorylase"/>
    <property type="match status" value="1"/>
</dbReference>
<dbReference type="HAMAP" id="MF_00033">
    <property type="entry name" value="MurG"/>
    <property type="match status" value="1"/>
</dbReference>
<evidence type="ECO:0000256" key="9">
    <source>
        <dbReference type="ARBA" id="ARBA00023316"/>
    </source>
</evidence>
<proteinExistence type="inferred from homology"/>
<evidence type="ECO:0000256" key="4">
    <source>
        <dbReference type="ARBA" id="ARBA00022679"/>
    </source>
</evidence>
<dbReference type="CDD" id="cd03785">
    <property type="entry name" value="GT28_MurG"/>
    <property type="match status" value="1"/>
</dbReference>
<evidence type="ECO:0000256" key="5">
    <source>
        <dbReference type="ARBA" id="ARBA00022960"/>
    </source>
</evidence>
<evidence type="ECO:0000313" key="12">
    <source>
        <dbReference type="EMBL" id="CAB4562347.1"/>
    </source>
</evidence>
<keyword evidence="2" id="KW-0132">Cell division</keyword>
<dbReference type="Gene3D" id="3.40.50.2000">
    <property type="entry name" value="Glycogen Phosphorylase B"/>
    <property type="match status" value="2"/>
</dbReference>
<dbReference type="InterPro" id="IPR006009">
    <property type="entry name" value="GlcNAc_MurG"/>
</dbReference>
<dbReference type="Pfam" id="PF03033">
    <property type="entry name" value="Glyco_transf_28"/>
    <property type="match status" value="1"/>
</dbReference>
<dbReference type="InterPro" id="IPR004276">
    <property type="entry name" value="GlycoTrans_28_N"/>
</dbReference>
<keyword evidence="9" id="KW-0961">Cell wall biogenesis/degradation</keyword>
<evidence type="ECO:0000256" key="3">
    <source>
        <dbReference type="ARBA" id="ARBA00022676"/>
    </source>
</evidence>
<dbReference type="PANTHER" id="PTHR21015">
    <property type="entry name" value="UDP-N-ACETYLGLUCOSAMINE--N-ACETYLMURAMYL-(PENTAPEPTIDE) PYROPHOSPHORYL-UNDECAPRENOL N-ACETYLGLUCOSAMINE TRANSFERASE 1"/>
    <property type="match status" value="1"/>
</dbReference>
<sequence length="371" mass="38739">MTFAVVTGGGTSGHVLPALAIMDRLVAAGHPAPELHYVGTQRGIESQLLPPTGYGHTLLDVVGLQRSLTMRNLTVVPKLVRATRRATALLRDLRPKVVVNVGGYASMPATLAAGRLGIPVVVVSYDLRPGLASRLAARRAAAVAAAFEGSPLPNATLTGAPIRPEIIAVDRVRHRDAARHEIGIPLERTVVTVFGGSLGAKAVNEAVAALVDTWSDRDDLYVHHVVGQRWLADAPPPREGPAGIMYRVIGYEDRMPALYAASDVMVTRAGASTIAELAATGTPAVIVPWPGAAENHQLDNARTLTDHGAGVLLEERDLTASSLATTLGRLVDDPSARASLSAAAHALGARHRDDSLIDLVDAVAAGRVGAS</sequence>
<evidence type="ECO:0000256" key="8">
    <source>
        <dbReference type="ARBA" id="ARBA00023306"/>
    </source>
</evidence>
<dbReference type="InterPro" id="IPR007235">
    <property type="entry name" value="Glyco_trans_28_C"/>
</dbReference>
<evidence type="ECO:0000256" key="7">
    <source>
        <dbReference type="ARBA" id="ARBA00023136"/>
    </source>
</evidence>
<keyword evidence="6" id="KW-0573">Peptidoglycan synthesis</keyword>
<dbReference type="AlphaFoldDB" id="A0A6J6DEB1"/>
<keyword evidence="1" id="KW-1003">Cell membrane</keyword>
<evidence type="ECO:0000256" key="6">
    <source>
        <dbReference type="ARBA" id="ARBA00022984"/>
    </source>
</evidence>
<feature type="domain" description="Glycosyltransferase family 28 N-terminal" evidence="10">
    <location>
        <begin position="5"/>
        <end position="144"/>
    </location>
</feature>
<accession>A0A6J6DEB1</accession>
<reference evidence="12" key="1">
    <citation type="submission" date="2020-05" db="EMBL/GenBank/DDBJ databases">
        <authorList>
            <person name="Chiriac C."/>
            <person name="Salcher M."/>
            <person name="Ghai R."/>
            <person name="Kavagutti S V."/>
        </authorList>
    </citation>
    <scope>NUCLEOTIDE SEQUENCE</scope>
</reference>
<evidence type="ECO:0000256" key="2">
    <source>
        <dbReference type="ARBA" id="ARBA00022618"/>
    </source>
</evidence>
<keyword evidence="4" id="KW-0808">Transferase</keyword>
<dbReference type="EMBL" id="CAEZSR010000064">
    <property type="protein sequence ID" value="CAB4562347.1"/>
    <property type="molecule type" value="Genomic_DNA"/>
</dbReference>
<organism evidence="12">
    <name type="scientific">freshwater metagenome</name>
    <dbReference type="NCBI Taxonomy" id="449393"/>
    <lineage>
        <taxon>unclassified sequences</taxon>
        <taxon>metagenomes</taxon>
        <taxon>ecological metagenomes</taxon>
    </lineage>
</organism>
<dbReference type="GO" id="GO:0009252">
    <property type="term" value="P:peptidoglycan biosynthetic process"/>
    <property type="evidence" value="ECO:0007669"/>
    <property type="project" value="UniProtKB-KW"/>
</dbReference>
<dbReference type="GO" id="GO:0071555">
    <property type="term" value="P:cell wall organization"/>
    <property type="evidence" value="ECO:0007669"/>
    <property type="project" value="UniProtKB-KW"/>
</dbReference>
<dbReference type="Pfam" id="PF04101">
    <property type="entry name" value="Glyco_tran_28_C"/>
    <property type="match status" value="1"/>
</dbReference>
<dbReference type="GO" id="GO:0051301">
    <property type="term" value="P:cell division"/>
    <property type="evidence" value="ECO:0007669"/>
    <property type="project" value="UniProtKB-KW"/>
</dbReference>
<evidence type="ECO:0000256" key="1">
    <source>
        <dbReference type="ARBA" id="ARBA00022475"/>
    </source>
</evidence>
<gene>
    <name evidence="12" type="ORF">UFOPK1493_01868</name>
</gene>
<dbReference type="GO" id="GO:0005975">
    <property type="term" value="P:carbohydrate metabolic process"/>
    <property type="evidence" value="ECO:0007669"/>
    <property type="project" value="InterPro"/>
</dbReference>
<evidence type="ECO:0000259" key="11">
    <source>
        <dbReference type="Pfam" id="PF04101"/>
    </source>
</evidence>
<dbReference type="GO" id="GO:0008360">
    <property type="term" value="P:regulation of cell shape"/>
    <property type="evidence" value="ECO:0007669"/>
    <property type="project" value="UniProtKB-KW"/>
</dbReference>
<name>A0A6J6DEB1_9ZZZZ</name>
<keyword evidence="3" id="KW-0328">Glycosyltransferase</keyword>
<protein>
    <submittedName>
        <fullName evidence="12">Unannotated protein</fullName>
    </submittedName>
</protein>
<evidence type="ECO:0000259" key="10">
    <source>
        <dbReference type="Pfam" id="PF03033"/>
    </source>
</evidence>